<dbReference type="InterPro" id="IPR051339">
    <property type="entry name" value="DnaJ_subfamily_B"/>
</dbReference>
<evidence type="ECO:0000256" key="2">
    <source>
        <dbReference type="SAM" id="MobiDB-lite"/>
    </source>
</evidence>
<dbReference type="PROSITE" id="PS00636">
    <property type="entry name" value="DNAJ_1"/>
    <property type="match status" value="1"/>
</dbReference>
<dbReference type="SUPFAM" id="SSF49493">
    <property type="entry name" value="HSP40/DnaJ peptide-binding domain"/>
    <property type="match status" value="1"/>
</dbReference>
<dbReference type="Proteomes" id="UP001515480">
    <property type="component" value="Unassembled WGS sequence"/>
</dbReference>
<dbReference type="PANTHER" id="PTHR24078">
    <property type="entry name" value="DNAJ HOMOLOG SUBFAMILY C MEMBER"/>
    <property type="match status" value="1"/>
</dbReference>
<dbReference type="SUPFAM" id="SSF46565">
    <property type="entry name" value="Chaperone J-domain"/>
    <property type="match status" value="1"/>
</dbReference>
<evidence type="ECO:0000256" key="3">
    <source>
        <dbReference type="SAM" id="Phobius"/>
    </source>
</evidence>
<dbReference type="PRINTS" id="PR00625">
    <property type="entry name" value="JDOMAIN"/>
</dbReference>
<feature type="transmembrane region" description="Helical" evidence="3">
    <location>
        <begin position="378"/>
        <end position="404"/>
    </location>
</feature>
<dbReference type="CDD" id="cd06257">
    <property type="entry name" value="DnaJ"/>
    <property type="match status" value="1"/>
</dbReference>
<dbReference type="Gene3D" id="2.60.260.20">
    <property type="entry name" value="Urease metallochaperone UreE, N-terminal domain"/>
    <property type="match status" value="1"/>
</dbReference>
<dbReference type="AlphaFoldDB" id="A0AB34K968"/>
<dbReference type="Pfam" id="PF00226">
    <property type="entry name" value="DnaJ"/>
    <property type="match status" value="1"/>
</dbReference>
<organism evidence="5 6">
    <name type="scientific">Prymnesium parvum</name>
    <name type="common">Toxic golden alga</name>
    <dbReference type="NCBI Taxonomy" id="97485"/>
    <lineage>
        <taxon>Eukaryota</taxon>
        <taxon>Haptista</taxon>
        <taxon>Haptophyta</taxon>
        <taxon>Prymnesiophyceae</taxon>
        <taxon>Prymnesiales</taxon>
        <taxon>Prymnesiaceae</taxon>
        <taxon>Prymnesium</taxon>
    </lineage>
</organism>
<reference evidence="5 6" key="1">
    <citation type="journal article" date="2024" name="Science">
        <title>Giant polyketide synthase enzymes in the biosynthesis of giant marine polyether toxins.</title>
        <authorList>
            <person name="Fallon T.R."/>
            <person name="Shende V.V."/>
            <person name="Wierzbicki I.H."/>
            <person name="Pendleton A.L."/>
            <person name="Watervoot N.F."/>
            <person name="Auber R.P."/>
            <person name="Gonzalez D.J."/>
            <person name="Wisecaver J.H."/>
            <person name="Moore B.S."/>
        </authorList>
    </citation>
    <scope>NUCLEOTIDE SEQUENCE [LARGE SCALE GENOMIC DNA]</scope>
    <source>
        <strain evidence="5 6">12B1</strain>
    </source>
</reference>
<dbReference type="InterPro" id="IPR001623">
    <property type="entry name" value="DnaJ_domain"/>
</dbReference>
<dbReference type="Gene3D" id="1.10.287.110">
    <property type="entry name" value="DnaJ domain"/>
    <property type="match status" value="1"/>
</dbReference>
<keyword evidence="1" id="KW-0143">Chaperone</keyword>
<dbReference type="PANTHER" id="PTHR24078:SF553">
    <property type="entry name" value="DNAJ HOMOLOG SUBFAMILY B MEMBER 5"/>
    <property type="match status" value="1"/>
</dbReference>
<keyword evidence="3" id="KW-0472">Membrane</keyword>
<evidence type="ECO:0000313" key="6">
    <source>
        <dbReference type="Proteomes" id="UP001515480"/>
    </source>
</evidence>
<feature type="domain" description="J" evidence="4">
    <location>
        <begin position="66"/>
        <end position="132"/>
    </location>
</feature>
<accession>A0AB34K968</accession>
<dbReference type="EMBL" id="JBGBPQ010000001">
    <property type="protein sequence ID" value="KAL1529426.1"/>
    <property type="molecule type" value="Genomic_DNA"/>
</dbReference>
<dbReference type="Pfam" id="PF01556">
    <property type="entry name" value="DnaJ_C"/>
    <property type="match status" value="1"/>
</dbReference>
<keyword evidence="3" id="KW-1133">Transmembrane helix</keyword>
<evidence type="ECO:0000259" key="4">
    <source>
        <dbReference type="PROSITE" id="PS50076"/>
    </source>
</evidence>
<dbReference type="SMART" id="SM00271">
    <property type="entry name" value="DnaJ"/>
    <property type="match status" value="1"/>
</dbReference>
<comment type="caution">
    <text evidence="5">The sequence shown here is derived from an EMBL/GenBank/DDBJ whole genome shotgun (WGS) entry which is preliminary data.</text>
</comment>
<keyword evidence="6" id="KW-1185">Reference proteome</keyword>
<name>A0AB34K968_PRYPA</name>
<dbReference type="GO" id="GO:0005829">
    <property type="term" value="C:cytosol"/>
    <property type="evidence" value="ECO:0007669"/>
    <property type="project" value="TreeGrafter"/>
</dbReference>
<evidence type="ECO:0000313" key="5">
    <source>
        <dbReference type="EMBL" id="KAL1529426.1"/>
    </source>
</evidence>
<proteinExistence type="predicted"/>
<dbReference type="GO" id="GO:0006457">
    <property type="term" value="P:protein folding"/>
    <property type="evidence" value="ECO:0007669"/>
    <property type="project" value="InterPro"/>
</dbReference>
<dbReference type="InterPro" id="IPR036869">
    <property type="entry name" value="J_dom_sf"/>
</dbReference>
<dbReference type="PROSITE" id="PS50076">
    <property type="entry name" value="DNAJ_2"/>
    <property type="match status" value="1"/>
</dbReference>
<dbReference type="GO" id="GO:0051082">
    <property type="term" value="F:unfolded protein binding"/>
    <property type="evidence" value="ECO:0007669"/>
    <property type="project" value="InterPro"/>
</dbReference>
<dbReference type="GO" id="GO:0051087">
    <property type="term" value="F:protein-folding chaperone binding"/>
    <property type="evidence" value="ECO:0007669"/>
    <property type="project" value="TreeGrafter"/>
</dbReference>
<dbReference type="InterPro" id="IPR018253">
    <property type="entry name" value="DnaJ_domain_CS"/>
</dbReference>
<dbReference type="InterPro" id="IPR008971">
    <property type="entry name" value="HSP40/DnaJ_pept-bd"/>
</dbReference>
<keyword evidence="3" id="KW-0812">Transmembrane</keyword>
<dbReference type="InterPro" id="IPR002939">
    <property type="entry name" value="DnaJ_C"/>
</dbReference>
<protein>
    <recommendedName>
        <fullName evidence="4">J domain-containing protein</fullName>
    </recommendedName>
</protein>
<sequence>MYRMVRGETLQQKTASVHLIAFRGSLASRKGRSRQLLGSPRPAPHASLSLTPLPASRRNARSMGQDYYDLLGVSKSASPEDLKKAYRKMAIKWHPDKNPDNKEAAEKKFKEVALAYEVLSDPNKKEIYDRFGEAGLKQGGGGAGPSGFGGFHGGGMGGIDPNELFAQMFGGGGGFGGVRGVRVGGIPGMAGGTINLDDLFAQMMGAGAQQQGRGGGGGSSRASRPMQLKQVACSLEELYNGATKTEKVNNRQFTLKIQPGWKAGTKLNFEDDQVAFEVTQKEHAFFVLQGNDLTCVAFPGPLALLTGSEHEVRMLDGRRLKVLLPPLTLTTVVENEGMRYRETDADGTRTLRKGNLVVYLYCNWSELRSTITSWARTVMYIGAAYLFLTNTSAFFTLMMLYSFVRAR</sequence>
<gene>
    <name evidence="5" type="ORF">AB1Y20_000374</name>
</gene>
<feature type="region of interest" description="Disordered" evidence="2">
    <location>
        <begin position="31"/>
        <end position="56"/>
    </location>
</feature>
<evidence type="ECO:0000256" key="1">
    <source>
        <dbReference type="ARBA" id="ARBA00023186"/>
    </source>
</evidence>